<dbReference type="EMBL" id="JAUFPN010000201">
    <property type="protein sequence ID" value="MDN3568041.1"/>
    <property type="molecule type" value="Genomic_DNA"/>
</dbReference>
<organism evidence="2 3">
    <name type="scientific">Paeniroseomonas aquatica</name>
    <dbReference type="NCBI Taxonomy" id="373043"/>
    <lineage>
        <taxon>Bacteria</taxon>
        <taxon>Pseudomonadati</taxon>
        <taxon>Pseudomonadota</taxon>
        <taxon>Alphaproteobacteria</taxon>
        <taxon>Acetobacterales</taxon>
        <taxon>Acetobacteraceae</taxon>
        <taxon>Paeniroseomonas</taxon>
    </lineage>
</organism>
<proteinExistence type="predicted"/>
<dbReference type="Gene3D" id="3.10.180.10">
    <property type="entry name" value="2,3-Dihydroxybiphenyl 1,2-Dioxygenase, domain 1"/>
    <property type="match status" value="1"/>
</dbReference>
<dbReference type="PANTHER" id="PTHR21366">
    <property type="entry name" value="GLYOXALASE FAMILY PROTEIN"/>
    <property type="match status" value="1"/>
</dbReference>
<sequence>MPRISHQLEYSLYVDDLARSAAFYRRVLGFEEYLADDRMVGLGVPGNSVLLLFVRGGSVEPSPTPTGTIPPHDATGHQHLAFAIPVGELAAWEAHLAAEGVALESRITWPRGGVSLYFRDPDQHSVEVATPGLWPSY</sequence>
<dbReference type="Proteomes" id="UP001529369">
    <property type="component" value="Unassembled WGS sequence"/>
</dbReference>
<dbReference type="Pfam" id="PF00903">
    <property type="entry name" value="Glyoxalase"/>
    <property type="match status" value="1"/>
</dbReference>
<reference evidence="3" key="1">
    <citation type="journal article" date="2019" name="Int. J. Syst. Evol. Microbiol.">
        <title>The Global Catalogue of Microorganisms (GCM) 10K type strain sequencing project: providing services to taxonomists for standard genome sequencing and annotation.</title>
        <authorList>
            <consortium name="The Broad Institute Genomics Platform"/>
            <consortium name="The Broad Institute Genome Sequencing Center for Infectious Disease"/>
            <person name="Wu L."/>
            <person name="Ma J."/>
        </authorList>
    </citation>
    <scope>NUCLEOTIDE SEQUENCE [LARGE SCALE GENOMIC DNA]</scope>
    <source>
        <strain evidence="3">CECT 7131</strain>
    </source>
</reference>
<dbReference type="PROSITE" id="PS51819">
    <property type="entry name" value="VOC"/>
    <property type="match status" value="1"/>
</dbReference>
<dbReference type="RefSeq" id="WP_290320138.1">
    <property type="nucleotide sequence ID" value="NZ_JAUFPN010000201.1"/>
</dbReference>
<evidence type="ECO:0000313" key="2">
    <source>
        <dbReference type="EMBL" id="MDN3568041.1"/>
    </source>
</evidence>
<dbReference type="InterPro" id="IPR050383">
    <property type="entry name" value="GlyoxalaseI/FosfomycinResist"/>
</dbReference>
<name>A0ABT8AE74_9PROT</name>
<dbReference type="InterPro" id="IPR029068">
    <property type="entry name" value="Glyas_Bleomycin-R_OHBP_Dase"/>
</dbReference>
<dbReference type="InterPro" id="IPR004360">
    <property type="entry name" value="Glyas_Fos-R_dOase_dom"/>
</dbReference>
<evidence type="ECO:0000259" key="1">
    <source>
        <dbReference type="PROSITE" id="PS51819"/>
    </source>
</evidence>
<protein>
    <submittedName>
        <fullName evidence="2">VOC family protein</fullName>
    </submittedName>
</protein>
<accession>A0ABT8AE74</accession>
<evidence type="ECO:0000313" key="3">
    <source>
        <dbReference type="Proteomes" id="UP001529369"/>
    </source>
</evidence>
<feature type="domain" description="VOC" evidence="1">
    <location>
        <begin position="3"/>
        <end position="131"/>
    </location>
</feature>
<keyword evidence="3" id="KW-1185">Reference proteome</keyword>
<gene>
    <name evidence="2" type="ORF">QWZ14_26980</name>
</gene>
<comment type="caution">
    <text evidence="2">The sequence shown here is derived from an EMBL/GenBank/DDBJ whole genome shotgun (WGS) entry which is preliminary data.</text>
</comment>
<dbReference type="SUPFAM" id="SSF54593">
    <property type="entry name" value="Glyoxalase/Bleomycin resistance protein/Dihydroxybiphenyl dioxygenase"/>
    <property type="match status" value="1"/>
</dbReference>
<dbReference type="InterPro" id="IPR037523">
    <property type="entry name" value="VOC_core"/>
</dbReference>
<dbReference type="PANTHER" id="PTHR21366:SF22">
    <property type="entry name" value="VOC DOMAIN-CONTAINING PROTEIN"/>
    <property type="match status" value="1"/>
</dbReference>